<evidence type="ECO:0000256" key="4">
    <source>
        <dbReference type="SAM" id="Coils"/>
    </source>
</evidence>
<evidence type="ECO:0000256" key="1">
    <source>
        <dbReference type="ARBA" id="ARBA00009995"/>
    </source>
</evidence>
<dbReference type="FunFam" id="3.40.50.2000:FF:000138">
    <property type="entry name" value="Glycosyltransferase"/>
    <property type="match status" value="1"/>
</dbReference>
<evidence type="ECO:0008006" key="7">
    <source>
        <dbReference type="Google" id="ProtNLM"/>
    </source>
</evidence>
<dbReference type="InterPro" id="IPR002213">
    <property type="entry name" value="UDP_glucos_trans"/>
</dbReference>
<keyword evidence="2 3" id="KW-0808">Transferase</keyword>
<dbReference type="PANTHER" id="PTHR48045">
    <property type="entry name" value="UDP-GLYCOSYLTRANSFERASE 72B1"/>
    <property type="match status" value="1"/>
</dbReference>
<dbReference type="InterPro" id="IPR035595">
    <property type="entry name" value="UDP_glycos_trans_CS"/>
</dbReference>
<dbReference type="GO" id="GO:0008194">
    <property type="term" value="F:UDP-glycosyltransferase activity"/>
    <property type="evidence" value="ECO:0007669"/>
    <property type="project" value="InterPro"/>
</dbReference>
<dbReference type="PROSITE" id="PS00375">
    <property type="entry name" value="UDPGT"/>
    <property type="match status" value="1"/>
</dbReference>
<keyword evidence="3" id="KW-0328">Glycosyltransferase</keyword>
<dbReference type="AlphaFoldDB" id="A0A9Q0QTQ5"/>
<protein>
    <recommendedName>
        <fullName evidence="7">UDP-glycosyltransferases domain-containing protein</fullName>
    </recommendedName>
</protein>
<dbReference type="Gene3D" id="3.40.50.2000">
    <property type="entry name" value="Glycogen Phosphorylase B"/>
    <property type="match status" value="2"/>
</dbReference>
<keyword evidence="4" id="KW-0175">Coiled coil</keyword>
<gene>
    <name evidence="5" type="ORF">NE237_004589</name>
</gene>
<accession>A0A9Q0QTQ5</accession>
<dbReference type="OrthoDB" id="5835829at2759"/>
<dbReference type="Proteomes" id="UP001141806">
    <property type="component" value="Unassembled WGS sequence"/>
</dbReference>
<evidence type="ECO:0000313" key="5">
    <source>
        <dbReference type="EMBL" id="KAJ4971490.1"/>
    </source>
</evidence>
<dbReference type="EMBL" id="JAMYWD010000005">
    <property type="protein sequence ID" value="KAJ4971490.1"/>
    <property type="molecule type" value="Genomic_DNA"/>
</dbReference>
<name>A0A9Q0QTQ5_9MAGN</name>
<organism evidence="5 6">
    <name type="scientific">Protea cynaroides</name>
    <dbReference type="NCBI Taxonomy" id="273540"/>
    <lineage>
        <taxon>Eukaryota</taxon>
        <taxon>Viridiplantae</taxon>
        <taxon>Streptophyta</taxon>
        <taxon>Embryophyta</taxon>
        <taxon>Tracheophyta</taxon>
        <taxon>Spermatophyta</taxon>
        <taxon>Magnoliopsida</taxon>
        <taxon>Proteales</taxon>
        <taxon>Proteaceae</taxon>
        <taxon>Protea</taxon>
    </lineage>
</organism>
<comment type="similarity">
    <text evidence="1 3">Belongs to the UDP-glycosyltransferase family.</text>
</comment>
<reference evidence="5" key="1">
    <citation type="journal article" date="2023" name="Plant J.">
        <title>The genome of the king protea, Protea cynaroides.</title>
        <authorList>
            <person name="Chang J."/>
            <person name="Duong T.A."/>
            <person name="Schoeman C."/>
            <person name="Ma X."/>
            <person name="Roodt D."/>
            <person name="Barker N."/>
            <person name="Li Z."/>
            <person name="Van de Peer Y."/>
            <person name="Mizrachi E."/>
        </authorList>
    </citation>
    <scope>NUCLEOTIDE SEQUENCE</scope>
    <source>
        <tissue evidence="5">Young leaves</tissue>
    </source>
</reference>
<sequence length="283" mass="31883">MPEKGDESMSCIPGISSISLADPPKEFNFGFPWIVDKSQWLLLTSNYELDTMATEALKTRLPIPVYTLGPSIPHMTLRDADSNDEYMKWLDAQSEGSVLYVSFGSFLSASSAQMDEIAEGLHDSGVSFLWVARQDPSRLQKASGDKGMVIPWCDQLRVLCHSSLGGFFTHCGWNSVLEAVFAGVPILAFPLGWDQILNCKFIADDLRIGWRVKKEVDIDKLVTREDIARTVRSFMDYNEEESKEIRRRVRELQDASRRAIEKGGSSESNLDAFVREILQLIHL</sequence>
<dbReference type="Pfam" id="PF00201">
    <property type="entry name" value="UDPGT"/>
    <property type="match status" value="1"/>
</dbReference>
<evidence type="ECO:0000256" key="2">
    <source>
        <dbReference type="ARBA" id="ARBA00022679"/>
    </source>
</evidence>
<dbReference type="SUPFAM" id="SSF53756">
    <property type="entry name" value="UDP-Glycosyltransferase/glycogen phosphorylase"/>
    <property type="match status" value="1"/>
</dbReference>
<evidence type="ECO:0000256" key="3">
    <source>
        <dbReference type="RuleBase" id="RU003718"/>
    </source>
</evidence>
<proteinExistence type="inferred from homology"/>
<evidence type="ECO:0000313" key="6">
    <source>
        <dbReference type="Proteomes" id="UP001141806"/>
    </source>
</evidence>
<keyword evidence="6" id="KW-1185">Reference proteome</keyword>
<feature type="coiled-coil region" evidence="4">
    <location>
        <begin position="235"/>
        <end position="262"/>
    </location>
</feature>
<dbReference type="CDD" id="cd03784">
    <property type="entry name" value="GT1_Gtf-like"/>
    <property type="match status" value="1"/>
</dbReference>
<comment type="caution">
    <text evidence="5">The sequence shown here is derived from an EMBL/GenBank/DDBJ whole genome shotgun (WGS) entry which is preliminary data.</text>
</comment>
<dbReference type="PANTHER" id="PTHR48045:SF22">
    <property type="entry name" value="UDP-GLUCURONOSYL_UDP-GLUCOSYLTRANSFERASE"/>
    <property type="match status" value="1"/>
</dbReference>